<dbReference type="Proteomes" id="UP000195570">
    <property type="component" value="Unassembled WGS sequence"/>
</dbReference>
<evidence type="ECO:0000313" key="3">
    <source>
        <dbReference type="Proteomes" id="UP000195570"/>
    </source>
</evidence>
<comment type="caution">
    <text evidence="2">The sequence shown here is derived from an EMBL/GenBank/DDBJ whole genome shotgun (WGS) entry which is preliminary data.</text>
</comment>
<evidence type="ECO:0000313" key="2">
    <source>
        <dbReference type="EMBL" id="SCU65636.1"/>
    </source>
</evidence>
<organism evidence="2 3">
    <name type="scientific">Trypanosoma equiperdum</name>
    <dbReference type="NCBI Taxonomy" id="5694"/>
    <lineage>
        <taxon>Eukaryota</taxon>
        <taxon>Discoba</taxon>
        <taxon>Euglenozoa</taxon>
        <taxon>Kinetoplastea</taxon>
        <taxon>Metakinetoplastina</taxon>
        <taxon>Trypanosomatida</taxon>
        <taxon>Trypanosomatidae</taxon>
        <taxon>Trypanosoma</taxon>
    </lineage>
</organism>
<sequence>MQGEVPTILCERAETQLTQLNHLSHALRSVTFGDVVSFDPACGKICLGENCVKNAETLKAVGCSIADAVAELARAVEGQLTEFFAYMKQKEKESISAVLSGGAKVSGEIRKANQEVREGSEDTPRPNPALCRGPLSLYHAELKAGATSLKTCLFLMMESLLTRVMGCRAALYLRCRSEGTATLRRVLHINAHRFPQEVRDSDARPLIDAMEGCLALNIRVRTVSLDTAAEEQGHNFHPFRGKEGNSIAINRGMVFPISNYGCIIIADKYPTASHHFSTSDEYQAWAFASVSEGMMCRYHPRVLLDSFSVRPTKVPENCSNLPPISTRLHVRHEEERKGADLGAIWEAVPPAAMALKVMRVTRIGTSASPTLNEGYNELNYSGMLRDVGAHIRDLEEAYGKLSAQLFEAKETMDKAHCELNRKRKQQSKLESDIHFMRSLLHAEGIKTPKR</sequence>
<dbReference type="RefSeq" id="XP_067077203.1">
    <property type="nucleotide sequence ID" value="XM_067221102.1"/>
</dbReference>
<dbReference type="AlphaFoldDB" id="A0A1G4I1Q8"/>
<keyword evidence="3" id="KW-1185">Reference proteome</keyword>
<evidence type="ECO:0000256" key="1">
    <source>
        <dbReference type="SAM" id="Coils"/>
    </source>
</evidence>
<reference evidence="2" key="1">
    <citation type="submission" date="2016-09" db="EMBL/GenBank/DDBJ databases">
        <authorList>
            <person name="Hebert L."/>
            <person name="Moumen B."/>
        </authorList>
    </citation>
    <scope>NUCLEOTIDE SEQUENCE [LARGE SCALE GENOMIC DNA]</scope>
    <source>
        <strain evidence="2">OVI</strain>
    </source>
</reference>
<name>A0A1G4I1Q8_TRYEQ</name>
<feature type="coiled-coil region" evidence="1">
    <location>
        <begin position="391"/>
        <end position="432"/>
    </location>
</feature>
<dbReference type="EMBL" id="CZPT02000353">
    <property type="protein sequence ID" value="SCU65636.1"/>
    <property type="molecule type" value="Genomic_DNA"/>
</dbReference>
<gene>
    <name evidence="2" type="ORF">TEOVI_000482800</name>
</gene>
<keyword evidence="1" id="KW-0175">Coiled coil</keyword>
<dbReference type="VEuPathDB" id="TriTrypDB:TEOVI_000482800"/>
<dbReference type="GeneID" id="92378768"/>
<protein>
    <submittedName>
        <fullName evidence="2">Uncharacterized protein</fullName>
    </submittedName>
</protein>
<proteinExistence type="predicted"/>
<accession>A0A1G4I1Q8</accession>